<sequence>MADQECDTTDVVICGCGPTGAMLSAYLGQMNIRNIVLEKHLEITTDPRGIALDEDGIRFLQGTGVYSSIFSEIGASINKFKFIGGKERVLEKNAFFEMDFGTTQGGTGHVGFMCHKQPMLEKHLRRAMSGFEACELRSGCEITSLSEDEKGTICEYRDEHGKTRRIRSRFFVGADGKTGFTRKQYLEPKGIFMERAHQSFYEETWVALNWEIQLPSKQTHPDFPLWGLGFTPEQVYDLFFPTNFRFICNPDRSSVCGRFGLPEDRLWRFEFVILPGEDGEEMSTSKKIKEVVFPYITHAGSRYGLSHDVAFPEDCIKVLRSRPFNFSARSCNKWSDGRVILCGDAAHVFPPFGGQGIASGFRDAISLSWRLAVLCRPQYQGSNFHEKVLASWYEERKQQLERSLASTIQNGEFVTESNPLKIFMRDMYFWLVQLVPSWREELMLGPRKGGMIKYKYSKGFPFVPEFNGGICLPQVYCKSISRSSDPRSICFTDDVIFSSRKAGLFQLLIYLKSPTEIRSALEITADIDDMSNGEIRSDETTILVEDMECEQYGGAKIDGREGGIYRLATGDEFARSPLCKGRPEPKFYDPYYLGKQVEGTRFVILRPDRFVFARCDTREELRRVCGILLSYLQGSSN</sequence>
<keyword evidence="6" id="KW-1185">Reference proteome</keyword>
<reference evidence="5" key="1">
    <citation type="submission" date="2022-11" db="EMBL/GenBank/DDBJ databases">
        <authorList>
            <person name="Petersen C."/>
        </authorList>
    </citation>
    <scope>NUCLEOTIDE SEQUENCE</scope>
    <source>
        <strain evidence="5">IBT 30069</strain>
    </source>
</reference>
<dbReference type="Pfam" id="PF01494">
    <property type="entry name" value="FAD_binding_3"/>
    <property type="match status" value="2"/>
</dbReference>
<dbReference type="Proteomes" id="UP001149165">
    <property type="component" value="Unassembled WGS sequence"/>
</dbReference>
<dbReference type="PANTHER" id="PTHR43476">
    <property type="entry name" value="3-(3-HYDROXY-PHENYL)PROPIONATE/3-HYDROXYCINNAMIC ACID HYDROXYLASE"/>
    <property type="match status" value="1"/>
</dbReference>
<dbReference type="InterPro" id="IPR036188">
    <property type="entry name" value="FAD/NAD-bd_sf"/>
</dbReference>
<gene>
    <name evidence="5" type="ORF">N7456_002152</name>
</gene>
<dbReference type="SUPFAM" id="SSF51905">
    <property type="entry name" value="FAD/NAD(P)-binding domain"/>
    <property type="match status" value="1"/>
</dbReference>
<dbReference type="GO" id="GO:0008688">
    <property type="term" value="F:3-(3-hydroxyphenyl)propionate hydroxylase activity"/>
    <property type="evidence" value="ECO:0007669"/>
    <property type="project" value="TreeGrafter"/>
</dbReference>
<dbReference type="EMBL" id="JAPQKH010000002">
    <property type="protein sequence ID" value="KAJ5113618.1"/>
    <property type="molecule type" value="Genomic_DNA"/>
</dbReference>
<evidence type="ECO:0000256" key="3">
    <source>
        <dbReference type="ARBA" id="ARBA00023002"/>
    </source>
</evidence>
<protein>
    <recommendedName>
        <fullName evidence="4">FAD-binding domain-containing protein</fullName>
    </recommendedName>
</protein>
<evidence type="ECO:0000256" key="2">
    <source>
        <dbReference type="ARBA" id="ARBA00022827"/>
    </source>
</evidence>
<dbReference type="OrthoDB" id="10016252at2759"/>
<proteinExistence type="predicted"/>
<evidence type="ECO:0000256" key="1">
    <source>
        <dbReference type="ARBA" id="ARBA00022630"/>
    </source>
</evidence>
<keyword evidence="1" id="KW-0285">Flavoprotein</keyword>
<evidence type="ECO:0000259" key="4">
    <source>
        <dbReference type="Pfam" id="PF01494"/>
    </source>
</evidence>
<keyword evidence="3" id="KW-0560">Oxidoreductase</keyword>
<evidence type="ECO:0000313" key="5">
    <source>
        <dbReference type="EMBL" id="KAJ5113618.1"/>
    </source>
</evidence>
<dbReference type="PRINTS" id="PR00420">
    <property type="entry name" value="RNGMNOXGNASE"/>
</dbReference>
<dbReference type="InterPro" id="IPR002938">
    <property type="entry name" value="FAD-bd"/>
</dbReference>
<keyword evidence="2" id="KW-0274">FAD</keyword>
<dbReference type="GO" id="GO:0071949">
    <property type="term" value="F:FAD binding"/>
    <property type="evidence" value="ECO:0007669"/>
    <property type="project" value="InterPro"/>
</dbReference>
<dbReference type="GO" id="GO:0019622">
    <property type="term" value="P:3-(3-hydroxy)phenylpropionate catabolic process"/>
    <property type="evidence" value="ECO:0007669"/>
    <property type="project" value="TreeGrafter"/>
</dbReference>
<evidence type="ECO:0000313" key="6">
    <source>
        <dbReference type="Proteomes" id="UP001149165"/>
    </source>
</evidence>
<organism evidence="5 6">
    <name type="scientific">Penicillium angulare</name>
    <dbReference type="NCBI Taxonomy" id="116970"/>
    <lineage>
        <taxon>Eukaryota</taxon>
        <taxon>Fungi</taxon>
        <taxon>Dikarya</taxon>
        <taxon>Ascomycota</taxon>
        <taxon>Pezizomycotina</taxon>
        <taxon>Eurotiomycetes</taxon>
        <taxon>Eurotiomycetidae</taxon>
        <taxon>Eurotiales</taxon>
        <taxon>Aspergillaceae</taxon>
        <taxon>Penicillium</taxon>
    </lineage>
</organism>
<feature type="domain" description="FAD-binding" evidence="4">
    <location>
        <begin position="317"/>
        <end position="376"/>
    </location>
</feature>
<reference evidence="5" key="2">
    <citation type="journal article" date="2023" name="IMA Fungus">
        <title>Comparative genomic study of the Penicillium genus elucidates a diverse pangenome and 15 lateral gene transfer events.</title>
        <authorList>
            <person name="Petersen C."/>
            <person name="Sorensen T."/>
            <person name="Nielsen M.R."/>
            <person name="Sondergaard T.E."/>
            <person name="Sorensen J.L."/>
            <person name="Fitzpatrick D.A."/>
            <person name="Frisvad J.C."/>
            <person name="Nielsen K.L."/>
        </authorList>
    </citation>
    <scope>NUCLEOTIDE SEQUENCE</scope>
    <source>
        <strain evidence="5">IBT 30069</strain>
    </source>
</reference>
<dbReference type="AlphaFoldDB" id="A0A9W9G7Q7"/>
<dbReference type="InterPro" id="IPR050631">
    <property type="entry name" value="PheA/TfdB_FAD_monoxygenase"/>
</dbReference>
<comment type="caution">
    <text evidence="5">The sequence shown here is derived from an EMBL/GenBank/DDBJ whole genome shotgun (WGS) entry which is preliminary data.</text>
</comment>
<dbReference type="Gene3D" id="3.50.50.60">
    <property type="entry name" value="FAD/NAD(P)-binding domain"/>
    <property type="match status" value="2"/>
</dbReference>
<feature type="domain" description="FAD-binding" evidence="4">
    <location>
        <begin position="9"/>
        <end position="211"/>
    </location>
</feature>
<dbReference type="PANTHER" id="PTHR43476:SF3">
    <property type="entry name" value="FAD-BINDING MONOOXYGENASE"/>
    <property type="match status" value="1"/>
</dbReference>
<accession>A0A9W9G7Q7</accession>
<name>A0A9W9G7Q7_9EURO</name>